<accession>A0ABW4I6E6</accession>
<dbReference type="Pfam" id="PF14054">
    <property type="entry name" value="DUF4249"/>
    <property type="match status" value="1"/>
</dbReference>
<dbReference type="InterPro" id="IPR025345">
    <property type="entry name" value="DUF4249"/>
</dbReference>
<dbReference type="PROSITE" id="PS51257">
    <property type="entry name" value="PROKAR_LIPOPROTEIN"/>
    <property type="match status" value="1"/>
</dbReference>
<dbReference type="RefSeq" id="WP_379660649.1">
    <property type="nucleotide sequence ID" value="NZ_JBHUDG010000001.1"/>
</dbReference>
<proteinExistence type="predicted"/>
<keyword evidence="2" id="KW-1185">Reference proteome</keyword>
<organism evidence="1 2">
    <name type="scientific">Pseudopedobacter beijingensis</name>
    <dbReference type="NCBI Taxonomy" id="1207056"/>
    <lineage>
        <taxon>Bacteria</taxon>
        <taxon>Pseudomonadati</taxon>
        <taxon>Bacteroidota</taxon>
        <taxon>Sphingobacteriia</taxon>
        <taxon>Sphingobacteriales</taxon>
        <taxon>Sphingobacteriaceae</taxon>
        <taxon>Pseudopedobacter</taxon>
    </lineage>
</organism>
<evidence type="ECO:0000313" key="1">
    <source>
        <dbReference type="EMBL" id="MFD1628260.1"/>
    </source>
</evidence>
<comment type="caution">
    <text evidence="1">The sequence shown here is derived from an EMBL/GenBank/DDBJ whole genome shotgun (WGS) entry which is preliminary data.</text>
</comment>
<name>A0ABW4I6E6_9SPHI</name>
<reference evidence="2" key="1">
    <citation type="journal article" date="2019" name="Int. J. Syst. Evol. Microbiol.">
        <title>The Global Catalogue of Microorganisms (GCM) 10K type strain sequencing project: providing services to taxonomists for standard genome sequencing and annotation.</title>
        <authorList>
            <consortium name="The Broad Institute Genomics Platform"/>
            <consortium name="The Broad Institute Genome Sequencing Center for Infectious Disease"/>
            <person name="Wu L."/>
            <person name="Ma J."/>
        </authorList>
    </citation>
    <scope>NUCLEOTIDE SEQUENCE [LARGE SCALE GENOMIC DNA]</scope>
    <source>
        <strain evidence="2">CCUG 53762</strain>
    </source>
</reference>
<gene>
    <name evidence="1" type="ORF">ACFSAH_00145</name>
</gene>
<sequence length="265" mass="29614">MKLIYAVKNIGFIAVLTLLLSSCEEVIDIDVNQNQPKLVIEGNVTDELGKQFVKISETVPFKNESAIKEISGATVMIQEENGQLYHLTEESNGLYSASFKGLSGKKYYLAVTINDKTYQASCVMPEKVVLDSISVTQVSMFDEKRNFLKLHYQDPPEEGNAYRYIIKNNGVPYKGFFVSNDKFDNGRYVNRTVYTDDPKIEVDDNIDVEFLCISPEVYKYFYSLVQITGGGGPPVSAGNPVSNISGDALGYFSAHTIQRNSFQVK</sequence>
<dbReference type="EMBL" id="JBHUDG010000001">
    <property type="protein sequence ID" value="MFD1628260.1"/>
    <property type="molecule type" value="Genomic_DNA"/>
</dbReference>
<protein>
    <submittedName>
        <fullName evidence="1">DUF4249 domain-containing protein</fullName>
    </submittedName>
</protein>
<evidence type="ECO:0000313" key="2">
    <source>
        <dbReference type="Proteomes" id="UP001597118"/>
    </source>
</evidence>
<dbReference type="Proteomes" id="UP001597118">
    <property type="component" value="Unassembled WGS sequence"/>
</dbReference>